<keyword evidence="2" id="KW-1185">Reference proteome</keyword>
<name>A0A0V1G7E5_9BILA</name>
<evidence type="ECO:0000313" key="2">
    <source>
        <dbReference type="Proteomes" id="UP000055024"/>
    </source>
</evidence>
<sequence>MKGHLSVDKKGLLAARSNLEMKSLGTLPLRAHPS</sequence>
<dbReference type="EMBL" id="JYDP01005476">
    <property type="protein sequence ID" value="KRY94159.1"/>
    <property type="molecule type" value="Genomic_DNA"/>
</dbReference>
<reference evidence="1 2" key="1">
    <citation type="submission" date="2015-01" db="EMBL/GenBank/DDBJ databases">
        <title>Evolution of Trichinella species and genotypes.</title>
        <authorList>
            <person name="Korhonen P.K."/>
            <person name="Edoardo P."/>
            <person name="Giuseppe L.R."/>
            <person name="Gasser R.B."/>
        </authorList>
    </citation>
    <scope>NUCLEOTIDE SEQUENCE [LARGE SCALE GENOMIC DNA]</scope>
    <source>
        <strain evidence="1">ISS1029</strain>
    </source>
</reference>
<gene>
    <name evidence="1" type="ORF">T11_10761</name>
</gene>
<proteinExistence type="predicted"/>
<dbReference type="AlphaFoldDB" id="A0A0V1G7E5"/>
<comment type="caution">
    <text evidence="1">The sequence shown here is derived from an EMBL/GenBank/DDBJ whole genome shotgun (WGS) entry which is preliminary data.</text>
</comment>
<dbReference type="Proteomes" id="UP000055024">
    <property type="component" value="Unassembled WGS sequence"/>
</dbReference>
<accession>A0A0V1G7E5</accession>
<evidence type="ECO:0000313" key="1">
    <source>
        <dbReference type="EMBL" id="KRY94159.1"/>
    </source>
</evidence>
<organism evidence="1 2">
    <name type="scientific">Trichinella zimbabwensis</name>
    <dbReference type="NCBI Taxonomy" id="268475"/>
    <lineage>
        <taxon>Eukaryota</taxon>
        <taxon>Metazoa</taxon>
        <taxon>Ecdysozoa</taxon>
        <taxon>Nematoda</taxon>
        <taxon>Enoplea</taxon>
        <taxon>Dorylaimia</taxon>
        <taxon>Trichinellida</taxon>
        <taxon>Trichinellidae</taxon>
        <taxon>Trichinella</taxon>
    </lineage>
</organism>
<protein>
    <submittedName>
        <fullName evidence="1">Uncharacterized protein</fullName>
    </submittedName>
</protein>